<evidence type="ECO:0000313" key="3">
    <source>
        <dbReference type="EMBL" id="ODV68822.1"/>
    </source>
</evidence>
<dbReference type="OrthoDB" id="10068368at2759"/>
<dbReference type="Gene3D" id="1.25.40.90">
    <property type="match status" value="1"/>
</dbReference>
<dbReference type="GO" id="GO:0007015">
    <property type="term" value="P:actin filament organization"/>
    <property type="evidence" value="ECO:0007669"/>
    <property type="project" value="InterPro"/>
</dbReference>
<dbReference type="GO" id="GO:0006897">
    <property type="term" value="P:endocytosis"/>
    <property type="evidence" value="ECO:0007669"/>
    <property type="project" value="InterPro"/>
</dbReference>
<feature type="region of interest" description="Disordered" evidence="1">
    <location>
        <begin position="162"/>
        <end position="237"/>
    </location>
</feature>
<proteinExistence type="predicted"/>
<dbReference type="GO" id="GO:0030479">
    <property type="term" value="C:actin cortical patch"/>
    <property type="evidence" value="ECO:0007669"/>
    <property type="project" value="TreeGrafter"/>
</dbReference>
<reference evidence="4" key="1">
    <citation type="submission" date="2016-05" db="EMBL/GenBank/DDBJ databases">
        <title>Comparative genomics of biotechnologically important yeasts.</title>
        <authorList>
            <consortium name="DOE Joint Genome Institute"/>
            <person name="Riley R."/>
            <person name="Haridas S."/>
            <person name="Wolfe K.H."/>
            <person name="Lopes M.R."/>
            <person name="Hittinger C.T."/>
            <person name="Goker M."/>
            <person name="Salamov A."/>
            <person name="Wisecaver J."/>
            <person name="Long T.M."/>
            <person name="Aerts A.L."/>
            <person name="Barry K."/>
            <person name="Choi C."/>
            <person name="Clum A."/>
            <person name="Coughlan A.Y."/>
            <person name="Deshpande S."/>
            <person name="Douglass A.P."/>
            <person name="Hanson S.J."/>
            <person name="Klenk H.-P."/>
            <person name="Labutti K."/>
            <person name="Lapidus A."/>
            <person name="Lindquist E."/>
            <person name="Lipzen A."/>
            <person name="Meier-Kolthoff J.P."/>
            <person name="Ohm R.A."/>
            <person name="Otillar R.P."/>
            <person name="Pangilinan J."/>
            <person name="Peng Y."/>
            <person name="Rokas A."/>
            <person name="Rosa C.A."/>
            <person name="Scheuner C."/>
            <person name="Sibirny A.A."/>
            <person name="Slot J.C."/>
            <person name="Stielow J.B."/>
            <person name="Sun H."/>
            <person name="Kurtzman C.P."/>
            <person name="Blackwell M."/>
            <person name="Grigoriev I.V."/>
            <person name="Jeffries T.W."/>
        </authorList>
    </citation>
    <scope>NUCLEOTIDE SEQUENCE [LARGE SCALE GENOMIC DNA]</scope>
    <source>
        <strain evidence="4">NRRL Y-1933</strain>
    </source>
</reference>
<organism evidence="3 4">
    <name type="scientific">Hyphopichia burtonii NRRL Y-1933</name>
    <dbReference type="NCBI Taxonomy" id="984485"/>
    <lineage>
        <taxon>Eukaryota</taxon>
        <taxon>Fungi</taxon>
        <taxon>Dikarya</taxon>
        <taxon>Ascomycota</taxon>
        <taxon>Saccharomycotina</taxon>
        <taxon>Pichiomycetes</taxon>
        <taxon>Debaryomycetaceae</taxon>
        <taxon>Hyphopichia</taxon>
    </lineage>
</organism>
<feature type="compositionally biased region" description="Polar residues" evidence="1">
    <location>
        <begin position="442"/>
        <end position="451"/>
    </location>
</feature>
<keyword evidence="4" id="KW-1185">Reference proteome</keyword>
<evidence type="ECO:0000313" key="4">
    <source>
        <dbReference type="Proteomes" id="UP000095085"/>
    </source>
</evidence>
<accession>A0A1E4RNH3</accession>
<evidence type="ECO:0000256" key="1">
    <source>
        <dbReference type="SAM" id="MobiDB-lite"/>
    </source>
</evidence>
<feature type="compositionally biased region" description="Acidic residues" evidence="1">
    <location>
        <begin position="384"/>
        <end position="395"/>
    </location>
</feature>
<name>A0A1E4RNH3_9ASCO</name>
<dbReference type="CDD" id="cd14232">
    <property type="entry name" value="GAT_LSB5"/>
    <property type="match status" value="1"/>
</dbReference>
<dbReference type="CDD" id="cd16980">
    <property type="entry name" value="VHS_Lsb5"/>
    <property type="match status" value="1"/>
</dbReference>
<dbReference type="PANTHER" id="PTHR47789:SF1">
    <property type="entry name" value="LAS SEVENTEEN-BINDING PROTEIN 5"/>
    <property type="match status" value="1"/>
</dbReference>
<dbReference type="InterPro" id="IPR002014">
    <property type="entry name" value="VHS_dom"/>
</dbReference>
<dbReference type="Proteomes" id="UP000095085">
    <property type="component" value="Unassembled WGS sequence"/>
</dbReference>
<dbReference type="InterPro" id="IPR045007">
    <property type="entry name" value="LSB5"/>
</dbReference>
<dbReference type="InterPro" id="IPR008942">
    <property type="entry name" value="ENTH_VHS"/>
</dbReference>
<feature type="domain" description="VHS" evidence="2">
    <location>
        <begin position="20"/>
        <end position="162"/>
    </location>
</feature>
<dbReference type="InterPro" id="IPR044103">
    <property type="entry name" value="GAT_LSB5"/>
</dbReference>
<feature type="compositionally biased region" description="Acidic residues" evidence="1">
    <location>
        <begin position="365"/>
        <end position="376"/>
    </location>
</feature>
<dbReference type="SUPFAM" id="SSF89009">
    <property type="entry name" value="GAT-like domain"/>
    <property type="match status" value="1"/>
</dbReference>
<evidence type="ECO:0000259" key="2">
    <source>
        <dbReference type="PROSITE" id="PS50179"/>
    </source>
</evidence>
<dbReference type="EMBL" id="KV454539">
    <property type="protein sequence ID" value="ODV68822.1"/>
    <property type="molecule type" value="Genomic_DNA"/>
</dbReference>
<dbReference type="RefSeq" id="XP_020077889.1">
    <property type="nucleotide sequence ID" value="XM_020220853.1"/>
</dbReference>
<dbReference type="AlphaFoldDB" id="A0A1E4RNH3"/>
<dbReference type="GO" id="GO:0035091">
    <property type="term" value="F:phosphatidylinositol binding"/>
    <property type="evidence" value="ECO:0007669"/>
    <property type="project" value="InterPro"/>
</dbReference>
<dbReference type="GeneID" id="30995403"/>
<dbReference type="GO" id="GO:0007034">
    <property type="term" value="P:vacuolar transport"/>
    <property type="evidence" value="ECO:0007669"/>
    <property type="project" value="UniProtKB-ARBA"/>
</dbReference>
<gene>
    <name evidence="3" type="ORF">HYPBUDRAFT_152130</name>
</gene>
<dbReference type="PANTHER" id="PTHR47789">
    <property type="entry name" value="LAS SEVENTEEN-BINDING PROTEIN 5"/>
    <property type="match status" value="1"/>
</dbReference>
<feature type="compositionally biased region" description="Basic residues" evidence="1">
    <location>
        <begin position="223"/>
        <end position="233"/>
    </location>
</feature>
<sequence>MPIFGEKPVTSITIKINQLSTPNRNEEIDETLELYLSDLLQLIQIQPSTGAVEAARAIRKNIKYGDSVHQQVRALNILELLVLNSGPKIGTTVARDDKLLDVLKGIIDGSGRTGIGLSYDRKVQSKVRAMAAGWKHELDGMDGYKYMSSLWKFIPHAKSKLTHSRTPSANVFESDKDQKASSRRSAPHTPELDKRTPPPRPKTASPYSKNDFADGRAASDKKDKRKKRRRRNTGKNGVIYADEQFKIPQINYKAEAPKIRTVIADCVTHTTALNNLLIALPKDVSPLDDKKTSNEFDKCRSIRRKVLRYLQYVGAGDPEAKSKEVLAMDEEFLGSLIGANEQLVTAFRKFDQACGYNDSNPAPNYDEEDENYDSEGYESYYTDESSDQETVDDESIDTRLGGLNIQEGSSSSLAAKKSPPPPRPAKNTNFNELSEPQKPNFKRTNTNNTVESDPFGDSHAAL</sequence>
<dbReference type="SUPFAM" id="SSF48464">
    <property type="entry name" value="ENTH/VHS domain"/>
    <property type="match status" value="1"/>
</dbReference>
<dbReference type="GO" id="GO:0051666">
    <property type="term" value="P:actin cortical patch localization"/>
    <property type="evidence" value="ECO:0007669"/>
    <property type="project" value="TreeGrafter"/>
</dbReference>
<dbReference type="PROSITE" id="PS50179">
    <property type="entry name" value="VHS"/>
    <property type="match status" value="1"/>
</dbReference>
<feature type="region of interest" description="Disordered" evidence="1">
    <location>
        <begin position="355"/>
        <end position="462"/>
    </location>
</feature>
<protein>
    <submittedName>
        <fullName evidence="3">Membrane trafficking adapter protein</fullName>
    </submittedName>
</protein>
<dbReference type="Pfam" id="PF00790">
    <property type="entry name" value="VHS"/>
    <property type="match status" value="1"/>
</dbReference>
<dbReference type="STRING" id="984485.A0A1E4RNH3"/>
<feature type="compositionally biased region" description="Basic and acidic residues" evidence="1">
    <location>
        <begin position="211"/>
        <end position="222"/>
    </location>
</feature>
<dbReference type="GO" id="GO:0043130">
    <property type="term" value="F:ubiquitin binding"/>
    <property type="evidence" value="ECO:0007669"/>
    <property type="project" value="InterPro"/>
</dbReference>